<dbReference type="EMBL" id="FAOP01000001">
    <property type="protein sequence ID" value="CUU00823.1"/>
    <property type="molecule type" value="Genomic_DNA"/>
</dbReference>
<evidence type="ECO:0000256" key="4">
    <source>
        <dbReference type="ARBA" id="ARBA00022490"/>
    </source>
</evidence>
<dbReference type="SUPFAM" id="SSF48163">
    <property type="entry name" value="An anticodon-binding domain of class I aminoacyl-tRNA synthetases"/>
    <property type="match status" value="1"/>
</dbReference>
<dbReference type="Gene3D" id="1.10.10.350">
    <property type="match status" value="1"/>
</dbReference>
<dbReference type="Gene3D" id="1.10.8.70">
    <property type="entry name" value="Glutamate-tRNA synthetase, class I, anticodon-binding domain 1"/>
    <property type="match status" value="1"/>
</dbReference>
<dbReference type="AlphaFoldDB" id="A0A0N7MPW7"/>
<evidence type="ECO:0000256" key="3">
    <source>
        <dbReference type="ARBA" id="ARBA00011245"/>
    </source>
</evidence>
<dbReference type="Proteomes" id="UP000182200">
    <property type="component" value="Unassembled WGS sequence"/>
</dbReference>
<keyword evidence="4 10" id="KW-0963">Cytoplasm</keyword>
<dbReference type="InterPro" id="IPR033910">
    <property type="entry name" value="GluRS_core"/>
</dbReference>
<dbReference type="NCBIfam" id="TIGR00464">
    <property type="entry name" value="gltX_bact"/>
    <property type="match status" value="1"/>
</dbReference>
<evidence type="ECO:0000256" key="10">
    <source>
        <dbReference type="HAMAP-Rule" id="MF_00022"/>
    </source>
</evidence>
<dbReference type="Pfam" id="PF19269">
    <property type="entry name" value="Anticodon_2"/>
    <property type="match status" value="1"/>
</dbReference>
<dbReference type="InterPro" id="IPR020058">
    <property type="entry name" value="Glu/Gln-tRNA-synth_Ib_cat-dom"/>
</dbReference>
<dbReference type="GO" id="GO:0005829">
    <property type="term" value="C:cytosol"/>
    <property type="evidence" value="ECO:0007669"/>
    <property type="project" value="TreeGrafter"/>
</dbReference>
<dbReference type="STRING" id="1633631.GCA_001442925_00103"/>
<comment type="subcellular location">
    <subcellularLocation>
        <location evidence="1 10">Cytoplasm</location>
    </subcellularLocation>
</comment>
<evidence type="ECO:0000256" key="9">
    <source>
        <dbReference type="ARBA" id="ARBA00023146"/>
    </source>
</evidence>
<dbReference type="Pfam" id="PF00749">
    <property type="entry name" value="tRNA-synt_1c"/>
    <property type="match status" value="1"/>
</dbReference>
<accession>A0A0P1MCN0</accession>
<dbReference type="PROSITE" id="PS00178">
    <property type="entry name" value="AA_TRNA_LIGASE_I"/>
    <property type="match status" value="1"/>
</dbReference>
<evidence type="ECO:0000259" key="11">
    <source>
        <dbReference type="Pfam" id="PF00749"/>
    </source>
</evidence>
<evidence type="ECO:0000256" key="8">
    <source>
        <dbReference type="ARBA" id="ARBA00022917"/>
    </source>
</evidence>
<keyword evidence="7 10" id="KW-0067">ATP-binding</keyword>
<comment type="catalytic activity">
    <reaction evidence="10">
        <text>tRNA(Glu) + L-glutamate + ATP = L-glutamyl-tRNA(Glu) + AMP + diphosphate</text>
        <dbReference type="Rhea" id="RHEA:23540"/>
        <dbReference type="Rhea" id="RHEA-COMP:9663"/>
        <dbReference type="Rhea" id="RHEA-COMP:9680"/>
        <dbReference type="ChEBI" id="CHEBI:29985"/>
        <dbReference type="ChEBI" id="CHEBI:30616"/>
        <dbReference type="ChEBI" id="CHEBI:33019"/>
        <dbReference type="ChEBI" id="CHEBI:78442"/>
        <dbReference type="ChEBI" id="CHEBI:78520"/>
        <dbReference type="ChEBI" id="CHEBI:456215"/>
        <dbReference type="EC" id="6.1.1.17"/>
    </reaction>
</comment>
<accession>A0A0P1P064</accession>
<feature type="domain" description="Glutamyl/glutaminyl-tRNA synthetase class Ib catalytic" evidence="11">
    <location>
        <begin position="3"/>
        <end position="310"/>
    </location>
</feature>
<keyword evidence="9 10" id="KW-0030">Aminoacyl-tRNA synthetase</keyword>
<protein>
    <recommendedName>
        <fullName evidence="10">Glutamate--tRNA ligase</fullName>
        <ecNumber evidence="10">6.1.1.17</ecNumber>
    </recommendedName>
    <alternativeName>
        <fullName evidence="10">Glutamyl-tRNA synthetase</fullName>
        <shortName evidence="10">GluRS</shortName>
    </alternativeName>
</protein>
<dbReference type="Gene3D" id="3.40.50.620">
    <property type="entry name" value="HUPs"/>
    <property type="match status" value="1"/>
</dbReference>
<keyword evidence="5 10" id="KW-0436">Ligase</keyword>
<dbReference type="GO" id="GO:0005524">
    <property type="term" value="F:ATP binding"/>
    <property type="evidence" value="ECO:0007669"/>
    <property type="project" value="UniProtKB-UniRule"/>
</dbReference>
<accession>A0A0S4MP39</accession>
<keyword evidence="8 10" id="KW-0648">Protein biosynthesis</keyword>
<dbReference type="PANTHER" id="PTHR43311:SF2">
    <property type="entry name" value="GLUTAMATE--TRNA LIGASE, MITOCHONDRIAL-RELATED"/>
    <property type="match status" value="1"/>
</dbReference>
<dbReference type="GO" id="GO:0006424">
    <property type="term" value="P:glutamyl-tRNA aminoacylation"/>
    <property type="evidence" value="ECO:0007669"/>
    <property type="project" value="UniProtKB-UniRule"/>
</dbReference>
<evidence type="ECO:0000256" key="6">
    <source>
        <dbReference type="ARBA" id="ARBA00022741"/>
    </source>
</evidence>
<dbReference type="InterPro" id="IPR049940">
    <property type="entry name" value="GluQ/Sye"/>
</dbReference>
<dbReference type="SUPFAM" id="SSF52374">
    <property type="entry name" value="Nucleotidylyl transferase"/>
    <property type="match status" value="1"/>
</dbReference>
<evidence type="ECO:0000313" key="15">
    <source>
        <dbReference type="Proteomes" id="UP000182011"/>
    </source>
</evidence>
<dbReference type="EMBL" id="CZVI01000025">
    <property type="protein sequence ID" value="CUS91632.1"/>
    <property type="molecule type" value="Genomic_DNA"/>
</dbReference>
<dbReference type="EC" id="6.1.1.17" evidence="10"/>
<feature type="domain" description="Aminoacyl-tRNA synthetase class I anticodon-binding" evidence="12">
    <location>
        <begin position="323"/>
        <end position="466"/>
    </location>
</feature>
<dbReference type="InterPro" id="IPR020752">
    <property type="entry name" value="Glu-tRNA-synth_I_codon-bd_sub1"/>
</dbReference>
<dbReference type="FunFam" id="3.40.50.620:FF:000007">
    <property type="entry name" value="Glutamate--tRNA ligase"/>
    <property type="match status" value="1"/>
</dbReference>
<accession>A0A0P1LCG0</accession>
<evidence type="ECO:0000313" key="13">
    <source>
        <dbReference type="EMBL" id="CUS91632.1"/>
    </source>
</evidence>
<dbReference type="HAMAP" id="MF_00022">
    <property type="entry name" value="Glu_tRNA_synth_type1"/>
    <property type="match status" value="1"/>
</dbReference>
<evidence type="ECO:0000256" key="5">
    <source>
        <dbReference type="ARBA" id="ARBA00022598"/>
    </source>
</evidence>
<evidence type="ECO:0000256" key="7">
    <source>
        <dbReference type="ARBA" id="ARBA00022840"/>
    </source>
</evidence>
<accession>A0A0P1M8U8</accession>
<dbReference type="CDD" id="cd00808">
    <property type="entry name" value="GluRS_core"/>
    <property type="match status" value="1"/>
</dbReference>
<dbReference type="GO" id="GO:0008270">
    <property type="term" value="F:zinc ion binding"/>
    <property type="evidence" value="ECO:0007669"/>
    <property type="project" value="InterPro"/>
</dbReference>
<evidence type="ECO:0000313" key="14">
    <source>
        <dbReference type="EMBL" id="CUU00823.1"/>
    </source>
</evidence>
<dbReference type="InterPro" id="IPR000924">
    <property type="entry name" value="Glu/Gln-tRNA-synth"/>
</dbReference>
<feature type="binding site" evidence="10">
    <location>
        <position position="244"/>
    </location>
    <ligand>
        <name>ATP</name>
        <dbReference type="ChEBI" id="CHEBI:30616"/>
    </ligand>
</feature>
<dbReference type="GO" id="GO:0004818">
    <property type="term" value="F:glutamate-tRNA ligase activity"/>
    <property type="evidence" value="ECO:0007669"/>
    <property type="project" value="UniProtKB-UniRule"/>
</dbReference>
<evidence type="ECO:0000259" key="12">
    <source>
        <dbReference type="Pfam" id="PF19269"/>
    </source>
</evidence>
<proteinExistence type="inferred from homology"/>
<feature type="short sequence motif" description="'HIGH' region" evidence="10">
    <location>
        <begin position="9"/>
        <end position="19"/>
    </location>
</feature>
<comment type="caution">
    <text evidence="10">Lacks conserved residue(s) required for the propagation of feature annotation.</text>
</comment>
<dbReference type="InterPro" id="IPR008925">
    <property type="entry name" value="aa_tRNA-synth_I_cd-bd_sf"/>
</dbReference>
<comment type="similarity">
    <text evidence="2 10">Belongs to the class-I aminoacyl-tRNA synthetase family. Glutamate--tRNA ligase type 1 subfamily.</text>
</comment>
<gene>
    <name evidence="10" type="primary">gltX</name>
    <name evidence="14" type="ORF">JGI4_00103</name>
    <name evidence="13" type="ORF">JGI8_01570</name>
</gene>
<evidence type="ECO:0000256" key="2">
    <source>
        <dbReference type="ARBA" id="ARBA00007894"/>
    </source>
</evidence>
<accession>A0A0P1LL03</accession>
<organism evidence="14 15">
    <name type="scientific">Candidatus Kryptonium thompsonii</name>
    <dbReference type="NCBI Taxonomy" id="1633631"/>
    <lineage>
        <taxon>Bacteria</taxon>
        <taxon>Pseudomonadati</taxon>
        <taxon>Candidatus Kryptoniota</taxon>
        <taxon>Candidatus Kryptonium</taxon>
    </lineage>
</organism>
<comment type="function">
    <text evidence="10">Catalyzes the attachment of glutamate to tRNA(Glu) in a two-step reaction: glutamate is first activated by ATP to form Glu-AMP and then transferred to the acceptor end of tRNA(Glu).</text>
</comment>
<dbReference type="RefSeq" id="WP_075426413.1">
    <property type="nucleotide sequence ID" value="NZ_CZVI01000025.1"/>
</dbReference>
<dbReference type="Proteomes" id="UP000182011">
    <property type="component" value="Unassembled WGS sequence"/>
</dbReference>
<dbReference type="PANTHER" id="PTHR43311">
    <property type="entry name" value="GLUTAMATE--TRNA LIGASE"/>
    <property type="match status" value="1"/>
</dbReference>
<sequence length="473" mass="55726">MKTKTRFAPSPTGHLHIGGARTAIFNWLFSRKNKGDFFLRIENTDRERSSEEMVQSIVDGLKWLGLNWDNDIYYQSEHINEYVSACYELVKRGHAYFCYCSEEELEMKRKEAEQKRIPYKYDRKCLYLSEEEKLKYEREGRGRTIRFKVPDGETVFFDVVHGEIRFKNSEIDDFIILRSDNTPVYNMAVVVDDHNMEITHVIRGDDHISNTPKQILIYQAFGWDIPVFAHVPLILGPDRKRLSKRHGATAVLEYRDKGFLPEAMFNYLCFLGWSPGDNREIMSIEELIDAFDITKIQKKSAIFDQAKLEWMNSEYIRRKENVELLKLVKPFVEKHGYKFEDDTYLLKVITLMKDRVKVLEDFVTFGKYFFEDPVDYDREGIEKYWKDKTSEILSEFVSRIEKIEDYTAPVIERELRSFADEKNIKAGDLIHPIRLAITGMRISPGLFEVMEVLGKETTIRRIKNALDRISVKN</sequence>
<dbReference type="InterPro" id="IPR020751">
    <property type="entry name" value="aa-tRNA-synth_I_codon-bd_sub2"/>
</dbReference>
<reference evidence="14 15" key="1">
    <citation type="submission" date="2015-11" db="EMBL/GenBank/DDBJ databases">
        <authorList>
            <person name="Zhang Y."/>
            <person name="Guo Z."/>
        </authorList>
    </citation>
    <scope>NUCLEOTIDE SEQUENCE [LARGE SCALE GENOMIC DNA]</scope>
    <source>
        <strain evidence="14">JGI-4</strain>
    </source>
</reference>
<dbReference type="InterPro" id="IPR014729">
    <property type="entry name" value="Rossmann-like_a/b/a_fold"/>
</dbReference>
<keyword evidence="6 10" id="KW-0547">Nucleotide-binding</keyword>
<dbReference type="PRINTS" id="PR00987">
    <property type="entry name" value="TRNASYNTHGLU"/>
</dbReference>
<dbReference type="GO" id="GO:0000049">
    <property type="term" value="F:tRNA binding"/>
    <property type="evidence" value="ECO:0007669"/>
    <property type="project" value="InterPro"/>
</dbReference>
<dbReference type="InterPro" id="IPR004527">
    <property type="entry name" value="Glu-tRNA-ligase_bac/mito"/>
</dbReference>
<evidence type="ECO:0000256" key="1">
    <source>
        <dbReference type="ARBA" id="ARBA00004496"/>
    </source>
</evidence>
<comment type="subunit">
    <text evidence="3 10">Monomer.</text>
</comment>
<name>A0A0N7MPW7_9BACT</name>
<accession>A0A0N7MPW7</accession>
<dbReference type="InterPro" id="IPR001412">
    <property type="entry name" value="aa-tRNA-synth_I_CS"/>
</dbReference>
<dbReference type="InterPro" id="IPR045462">
    <property type="entry name" value="aa-tRNA-synth_I_cd-bd"/>
</dbReference>
<reference evidence="13 16" key="2">
    <citation type="submission" date="2015-11" db="EMBL/GenBank/DDBJ databases">
        <authorList>
            <person name="Varghese N."/>
        </authorList>
    </citation>
    <scope>NUCLEOTIDE SEQUENCE [LARGE SCALE GENOMIC DNA]</scope>
    <source>
        <strain evidence="13 16">JGI-8</strain>
    </source>
</reference>
<evidence type="ECO:0000313" key="16">
    <source>
        <dbReference type="Proteomes" id="UP000182200"/>
    </source>
</evidence>
<feature type="short sequence motif" description="'KMSKS' region" evidence="10">
    <location>
        <begin position="241"/>
        <end position="245"/>
    </location>
</feature>
<keyword evidence="16" id="KW-1185">Reference proteome</keyword>